<evidence type="ECO:0000313" key="2">
    <source>
        <dbReference type="Proteomes" id="UP001630127"/>
    </source>
</evidence>
<name>A0ABD3B141_9GENT</name>
<dbReference type="AlphaFoldDB" id="A0ABD3B141"/>
<organism evidence="1 2">
    <name type="scientific">Cinchona calisaya</name>
    <dbReference type="NCBI Taxonomy" id="153742"/>
    <lineage>
        <taxon>Eukaryota</taxon>
        <taxon>Viridiplantae</taxon>
        <taxon>Streptophyta</taxon>
        <taxon>Embryophyta</taxon>
        <taxon>Tracheophyta</taxon>
        <taxon>Spermatophyta</taxon>
        <taxon>Magnoliopsida</taxon>
        <taxon>eudicotyledons</taxon>
        <taxon>Gunneridae</taxon>
        <taxon>Pentapetalae</taxon>
        <taxon>asterids</taxon>
        <taxon>lamiids</taxon>
        <taxon>Gentianales</taxon>
        <taxon>Rubiaceae</taxon>
        <taxon>Cinchonoideae</taxon>
        <taxon>Cinchoneae</taxon>
        <taxon>Cinchona</taxon>
    </lineage>
</organism>
<proteinExistence type="predicted"/>
<reference evidence="1 2" key="1">
    <citation type="submission" date="2024-11" db="EMBL/GenBank/DDBJ databases">
        <title>A near-complete genome assembly of Cinchona calisaya.</title>
        <authorList>
            <person name="Lian D.C."/>
            <person name="Zhao X.W."/>
            <person name="Wei L."/>
        </authorList>
    </citation>
    <scope>NUCLEOTIDE SEQUENCE [LARGE SCALE GENOMIC DNA]</scope>
    <source>
        <tissue evidence="1">Nenye</tissue>
    </source>
</reference>
<comment type="caution">
    <text evidence="1">The sequence shown here is derived from an EMBL/GenBank/DDBJ whole genome shotgun (WGS) entry which is preliminary data.</text>
</comment>
<evidence type="ECO:0000313" key="1">
    <source>
        <dbReference type="EMBL" id="KAL3537051.1"/>
    </source>
</evidence>
<dbReference type="EMBL" id="JBJUIK010000001">
    <property type="protein sequence ID" value="KAL3537051.1"/>
    <property type="molecule type" value="Genomic_DNA"/>
</dbReference>
<keyword evidence="2" id="KW-1185">Reference proteome</keyword>
<gene>
    <name evidence="1" type="ORF">ACH5RR_000417</name>
</gene>
<dbReference type="PANTHER" id="PTHR33527">
    <property type="entry name" value="OS07G0274300 PROTEIN"/>
    <property type="match status" value="1"/>
</dbReference>
<dbReference type="PANTHER" id="PTHR33527:SF53">
    <property type="entry name" value="OS10G0561000 PROTEIN"/>
    <property type="match status" value="1"/>
</dbReference>
<sequence>METVDELLTNNRKNVLFRKLLHKGFDDDVTKKIMCLWMFLKSKAFNEIYDKLYLASPKDFGYACVEAQMALKSLENDQISIDESPIPFPITSILIDPSISLVPIFRNREKVYHEILAFLDEVNNIKVDRKSTIVKKCIYNSGSTSISLAFTQQPSVCSKLNPFAKEWSPSRLEDRILFMTFSRGQPLSPSEIRNYFGR</sequence>
<protein>
    <submittedName>
        <fullName evidence="1">Uncharacterized protein</fullName>
    </submittedName>
</protein>
<dbReference type="Proteomes" id="UP001630127">
    <property type="component" value="Unassembled WGS sequence"/>
</dbReference>
<accession>A0ABD3B141</accession>